<dbReference type="EMBL" id="NBXB01000006">
    <property type="protein sequence ID" value="RFA17080.1"/>
    <property type="molecule type" value="Genomic_DNA"/>
</dbReference>
<keyword evidence="1" id="KW-0472">Membrane</keyword>
<evidence type="ECO:0000256" key="1">
    <source>
        <dbReference type="SAM" id="Phobius"/>
    </source>
</evidence>
<accession>A0A3E0W4Z1</accession>
<feature type="transmembrane region" description="Helical" evidence="1">
    <location>
        <begin position="72"/>
        <end position="97"/>
    </location>
</feature>
<evidence type="ECO:0000313" key="2">
    <source>
        <dbReference type="EMBL" id="RFA17080.1"/>
    </source>
</evidence>
<name>A0A3E0W4Z1_9MICO</name>
<reference evidence="2 3" key="1">
    <citation type="submission" date="2017-04" db="EMBL/GenBank/DDBJ databases">
        <title>Comparative genome analysis of Subtercola boreus.</title>
        <authorList>
            <person name="Cho Y.-J."/>
            <person name="Cho A."/>
            <person name="Kim O.-S."/>
            <person name="Lee J.-I."/>
        </authorList>
    </citation>
    <scope>NUCLEOTIDE SEQUENCE [LARGE SCALE GENOMIC DNA]</scope>
    <source>
        <strain evidence="2 3">P27479</strain>
    </source>
</reference>
<sequence length="138" mass="14907">MIPKYRASTPDLVDDQTEQARTLRASLWLVALFGAGLIPPILIAAGFLNSFLFLKNTTQSDRADNAQMTGGLVYVLIGAGVQLASTIAVWVIAARLARIRGRSSSTSTVLSVFVAVWLAGTVLGLTFYAAIFFQNYHQ</sequence>
<protein>
    <submittedName>
        <fullName evidence="2">Uncharacterized protein</fullName>
    </submittedName>
</protein>
<dbReference type="AlphaFoldDB" id="A0A3E0W4Z1"/>
<organism evidence="2 3">
    <name type="scientific">Subtercola boreus</name>
    <dbReference type="NCBI Taxonomy" id="120213"/>
    <lineage>
        <taxon>Bacteria</taxon>
        <taxon>Bacillati</taxon>
        <taxon>Actinomycetota</taxon>
        <taxon>Actinomycetes</taxon>
        <taxon>Micrococcales</taxon>
        <taxon>Microbacteriaceae</taxon>
        <taxon>Subtercola</taxon>
    </lineage>
</organism>
<evidence type="ECO:0000313" key="3">
    <source>
        <dbReference type="Proteomes" id="UP000256541"/>
    </source>
</evidence>
<gene>
    <name evidence="2" type="ORF">B7R22_01980</name>
</gene>
<keyword evidence="1" id="KW-1133">Transmembrane helix</keyword>
<comment type="caution">
    <text evidence="2">The sequence shown here is derived from an EMBL/GenBank/DDBJ whole genome shotgun (WGS) entry which is preliminary data.</text>
</comment>
<dbReference type="Proteomes" id="UP000256541">
    <property type="component" value="Unassembled WGS sequence"/>
</dbReference>
<proteinExistence type="predicted"/>
<feature type="transmembrane region" description="Helical" evidence="1">
    <location>
        <begin position="109"/>
        <end position="133"/>
    </location>
</feature>
<keyword evidence="1" id="KW-0812">Transmembrane</keyword>
<feature type="transmembrane region" description="Helical" evidence="1">
    <location>
        <begin position="27"/>
        <end position="52"/>
    </location>
</feature>
<dbReference type="RefSeq" id="WP_116410123.1">
    <property type="nucleotide sequence ID" value="NZ_NBXB01000006.1"/>
</dbReference>